<dbReference type="OrthoDB" id="9778595at2"/>
<dbReference type="STRING" id="1177154.Y5S_02865"/>
<evidence type="ECO:0000256" key="18">
    <source>
        <dbReference type="PIRNR" id="PIRNR006268"/>
    </source>
</evidence>
<evidence type="ECO:0000256" key="6">
    <source>
        <dbReference type="ARBA" id="ARBA00022630"/>
    </source>
</evidence>
<evidence type="ECO:0000256" key="12">
    <source>
        <dbReference type="ARBA" id="ARBA00023136"/>
    </source>
</evidence>
<dbReference type="PANTHER" id="PTHR30040">
    <property type="entry name" value="THIAMINE BIOSYNTHESIS LIPOPROTEIN APBE"/>
    <property type="match status" value="1"/>
</dbReference>
<keyword evidence="13" id="KW-0564">Palmitate</keyword>
<keyword evidence="14 20" id="KW-0449">Lipoprotein</keyword>
<accession>A0A095UMY6</accession>
<evidence type="ECO:0000256" key="10">
    <source>
        <dbReference type="ARBA" id="ARBA00022827"/>
    </source>
</evidence>
<dbReference type="EMBL" id="ARXV01000013">
    <property type="protein sequence ID" value="KGD63875.1"/>
    <property type="molecule type" value="Genomic_DNA"/>
</dbReference>
<keyword evidence="9 20" id="KW-0732">Signal</keyword>
<comment type="subcellular location">
    <subcellularLocation>
        <location evidence="17 20">Cell inner membrane</location>
        <topology evidence="17 20">Lipid-anchor</topology>
        <orientation evidence="17 20">Periplasmic side</orientation>
    </subcellularLocation>
</comment>
<dbReference type="PIRSF" id="PIRSF006268">
    <property type="entry name" value="ApbE"/>
    <property type="match status" value="1"/>
</dbReference>
<evidence type="ECO:0000256" key="1">
    <source>
        <dbReference type="ARBA" id="ARBA00008282"/>
    </source>
</evidence>
<comment type="catalytic activity">
    <reaction evidence="16 18 20">
        <text>L-threonyl-[protein] + FAD = FMN-L-threonyl-[protein] + AMP + H(+)</text>
        <dbReference type="Rhea" id="RHEA:36847"/>
        <dbReference type="Rhea" id="RHEA-COMP:11060"/>
        <dbReference type="Rhea" id="RHEA-COMP:11061"/>
        <dbReference type="ChEBI" id="CHEBI:15378"/>
        <dbReference type="ChEBI" id="CHEBI:30013"/>
        <dbReference type="ChEBI" id="CHEBI:57692"/>
        <dbReference type="ChEBI" id="CHEBI:74257"/>
        <dbReference type="ChEBI" id="CHEBI:456215"/>
        <dbReference type="EC" id="2.7.1.180"/>
    </reaction>
</comment>
<comment type="similarity">
    <text evidence="1 18 20">Belongs to the ApbE family.</text>
</comment>
<keyword evidence="6 18" id="KW-0285">Flavoprotein</keyword>
<keyword evidence="7 18" id="KW-0808">Transferase</keyword>
<dbReference type="InterPro" id="IPR024932">
    <property type="entry name" value="ApbE"/>
</dbReference>
<dbReference type="Gene3D" id="3.10.520.10">
    <property type="entry name" value="ApbE-like domains"/>
    <property type="match status" value="1"/>
</dbReference>
<keyword evidence="22" id="KW-1185">Reference proteome</keyword>
<protein>
    <recommendedName>
        <fullName evidence="3 18">FAD:protein FMN transferase</fullName>
        <ecNumber evidence="2 18">2.7.1.180</ecNumber>
    </recommendedName>
    <alternativeName>
        <fullName evidence="15 18">Flavin transferase</fullName>
    </alternativeName>
</protein>
<gene>
    <name evidence="21" type="ORF">Y5S_02865</name>
</gene>
<sequence>MTRILSLLVLSLTLLLSACDDSKNRLSVLSGPTMGTTWSVKFTGTPDESVEALKADIEASLEQVNAEMSTYRPDSILSQFNQAPAGTLVELPEDALTVIKAAFRISEMTDGAYDVTVGPLVNLWGFGPEPDRFEAPLALDIDAARSRVGWQALLLSDQQLLQPGEVYVDLSSIAKGFAVDKVAGLMDKHGLSSWLVEVGGELRARGTKPYGKPWRIAVERPIPGVREVEQVVALKDMAVATSGDYRNFFEVDGKLFSHTIDPRTGYPVDHALASVSVLHKSAMMADGLATAMSVLGPKEGMDFAKAHELAVFFIVRTDEGVKEISTPAFDAILQEK</sequence>
<dbReference type="SUPFAM" id="SSF143631">
    <property type="entry name" value="ApbE-like"/>
    <property type="match status" value="1"/>
</dbReference>
<dbReference type="GO" id="GO:0016740">
    <property type="term" value="F:transferase activity"/>
    <property type="evidence" value="ECO:0007669"/>
    <property type="project" value="UniProtKB-UniRule"/>
</dbReference>
<dbReference type="Pfam" id="PF02424">
    <property type="entry name" value="ApbE"/>
    <property type="match status" value="1"/>
</dbReference>
<feature type="chain" id="PRO_5005961207" description="FAD:protein FMN transferase" evidence="20">
    <location>
        <begin position="19"/>
        <end position="336"/>
    </location>
</feature>
<evidence type="ECO:0000256" key="2">
    <source>
        <dbReference type="ARBA" id="ARBA00011955"/>
    </source>
</evidence>
<keyword evidence="12" id="KW-0472">Membrane</keyword>
<evidence type="ECO:0000256" key="20">
    <source>
        <dbReference type="RuleBase" id="RU363002"/>
    </source>
</evidence>
<evidence type="ECO:0000256" key="11">
    <source>
        <dbReference type="ARBA" id="ARBA00022842"/>
    </source>
</evidence>
<evidence type="ECO:0000313" key="22">
    <source>
        <dbReference type="Proteomes" id="UP000029444"/>
    </source>
</evidence>
<dbReference type="RefSeq" id="WP_035233939.1">
    <property type="nucleotide sequence ID" value="NZ_ARXV01000013.1"/>
</dbReference>
<evidence type="ECO:0000256" key="5">
    <source>
        <dbReference type="ARBA" id="ARBA00022519"/>
    </source>
</evidence>
<dbReference type="eggNOG" id="COG1477">
    <property type="taxonomic scope" value="Bacteria"/>
</dbReference>
<evidence type="ECO:0000256" key="9">
    <source>
        <dbReference type="ARBA" id="ARBA00022729"/>
    </source>
</evidence>
<feature type="signal peptide" evidence="20">
    <location>
        <begin position="1"/>
        <end position="18"/>
    </location>
</feature>
<evidence type="ECO:0000256" key="13">
    <source>
        <dbReference type="ARBA" id="ARBA00023139"/>
    </source>
</evidence>
<dbReference type="FunFam" id="3.10.520.10:FF:000001">
    <property type="entry name" value="FAD:protein FMN transferase"/>
    <property type="match status" value="1"/>
</dbReference>
<dbReference type="GO" id="GO:0005886">
    <property type="term" value="C:plasma membrane"/>
    <property type="evidence" value="ECO:0007669"/>
    <property type="project" value="UniProtKB-SubCell"/>
</dbReference>
<comment type="caution">
    <text evidence="21">The sequence shown here is derived from an EMBL/GenBank/DDBJ whole genome shotgun (WGS) entry which is preliminary data.</text>
</comment>
<dbReference type="Proteomes" id="UP000029444">
    <property type="component" value="Unassembled WGS sequence"/>
</dbReference>
<evidence type="ECO:0000313" key="21">
    <source>
        <dbReference type="EMBL" id="KGD63875.1"/>
    </source>
</evidence>
<comment type="function">
    <text evidence="20">Flavin transferase that catalyzes the transfer of the FMN moiety of FAD and its covalent binding to the hydroxyl group of a threonine residue in a target flavoprotein.</text>
</comment>
<dbReference type="GO" id="GO:0046872">
    <property type="term" value="F:metal ion binding"/>
    <property type="evidence" value="ECO:0007669"/>
    <property type="project" value="UniProtKB-UniRule"/>
</dbReference>
<evidence type="ECO:0000256" key="8">
    <source>
        <dbReference type="ARBA" id="ARBA00022723"/>
    </source>
</evidence>
<dbReference type="PROSITE" id="PS51257">
    <property type="entry name" value="PROKAR_LIPOPROTEIN"/>
    <property type="match status" value="1"/>
</dbReference>
<name>A0A095UMY6_9GAMM</name>
<evidence type="ECO:0000256" key="16">
    <source>
        <dbReference type="ARBA" id="ARBA00048540"/>
    </source>
</evidence>
<evidence type="ECO:0000256" key="19">
    <source>
        <dbReference type="PIRSR" id="PIRSR006268-2"/>
    </source>
</evidence>
<feature type="binding site" evidence="19">
    <location>
        <position position="286"/>
    </location>
    <ligand>
        <name>Mg(2+)</name>
        <dbReference type="ChEBI" id="CHEBI:18420"/>
    </ligand>
</feature>
<dbReference type="InterPro" id="IPR003374">
    <property type="entry name" value="ApbE-like_sf"/>
</dbReference>
<keyword evidence="11 18" id="KW-0460">Magnesium</keyword>
<feature type="binding site" evidence="19">
    <location>
        <position position="290"/>
    </location>
    <ligand>
        <name>Mg(2+)</name>
        <dbReference type="ChEBI" id="CHEBI:18420"/>
    </ligand>
</feature>
<dbReference type="PATRIC" id="fig|1177154.3.peg.2902"/>
<evidence type="ECO:0000256" key="17">
    <source>
        <dbReference type="ARBA" id="ARBA00060485"/>
    </source>
</evidence>
<organism evidence="21 22">
    <name type="scientific">Alcanivorax nanhaiticus</name>
    <dbReference type="NCBI Taxonomy" id="1177154"/>
    <lineage>
        <taxon>Bacteria</taxon>
        <taxon>Pseudomonadati</taxon>
        <taxon>Pseudomonadota</taxon>
        <taxon>Gammaproteobacteria</taxon>
        <taxon>Oceanospirillales</taxon>
        <taxon>Alcanivoracaceae</taxon>
        <taxon>Alcanivorax</taxon>
    </lineage>
</organism>
<keyword evidence="4" id="KW-1003">Cell membrane</keyword>
<dbReference type="AlphaFoldDB" id="A0A095UMY6"/>
<evidence type="ECO:0000256" key="7">
    <source>
        <dbReference type="ARBA" id="ARBA00022679"/>
    </source>
</evidence>
<dbReference type="EC" id="2.7.1.180" evidence="2 18"/>
<evidence type="ECO:0000256" key="3">
    <source>
        <dbReference type="ARBA" id="ARBA00016337"/>
    </source>
</evidence>
<feature type="binding site" evidence="19">
    <location>
        <position position="172"/>
    </location>
    <ligand>
        <name>Mg(2+)</name>
        <dbReference type="ChEBI" id="CHEBI:18420"/>
    </ligand>
</feature>
<keyword evidence="10 18" id="KW-0274">FAD</keyword>
<comment type="cofactor">
    <cofactor evidence="19">
        <name>Mg(2+)</name>
        <dbReference type="ChEBI" id="CHEBI:18420"/>
    </cofactor>
    <cofactor evidence="19">
        <name>Mn(2+)</name>
        <dbReference type="ChEBI" id="CHEBI:29035"/>
    </cofactor>
    <text evidence="19">Magnesium. Can also use manganese.</text>
</comment>
<dbReference type="PANTHER" id="PTHR30040:SF2">
    <property type="entry name" value="FAD:PROTEIN FMN TRANSFERASE"/>
    <property type="match status" value="1"/>
</dbReference>
<evidence type="ECO:0000256" key="14">
    <source>
        <dbReference type="ARBA" id="ARBA00023288"/>
    </source>
</evidence>
<proteinExistence type="inferred from homology"/>
<keyword evidence="8 18" id="KW-0479">Metal-binding</keyword>
<evidence type="ECO:0000256" key="4">
    <source>
        <dbReference type="ARBA" id="ARBA00022475"/>
    </source>
</evidence>
<keyword evidence="5 20" id="KW-0997">Cell inner membrane</keyword>
<reference evidence="21 22" key="1">
    <citation type="submission" date="2012-09" db="EMBL/GenBank/DDBJ databases">
        <title>Genome Sequence of alkane-degrading Bacterium Alcanivorax sp. 19-m-6.</title>
        <authorList>
            <person name="Lai Q."/>
            <person name="Shao Z."/>
        </authorList>
    </citation>
    <scope>NUCLEOTIDE SEQUENCE [LARGE SCALE GENOMIC DNA]</scope>
    <source>
        <strain evidence="21 22">19-m-6</strain>
    </source>
</reference>
<evidence type="ECO:0000256" key="15">
    <source>
        <dbReference type="ARBA" id="ARBA00031306"/>
    </source>
</evidence>